<dbReference type="Proteomes" id="UP000087171">
    <property type="component" value="Chromosome Ca3"/>
</dbReference>
<dbReference type="Pfam" id="PF23622">
    <property type="entry name" value="LRR_At1g61320_AtMIF1"/>
    <property type="match status" value="1"/>
</dbReference>
<dbReference type="STRING" id="3827.A0A1S2XNK7"/>
<sequence>MEKDSTSKDLFSNLPKEILGHIVSFLPNEIAMETILISTRWRDLWNESIVRYGTKQDITNVVCKFLTSFEELDPLKHPRKLQFHFDEESVLLATIANNSKLLLDFSPWKKELIENIQMHYELQFKLNNQKKISYQSFTSNFLVKTLYLKSIIYLTSEVASSIISNLDHLENLVIISCNGLECLSIDSNFELHKLTILDCLQLKKLHLKTSKLKSFKYQGLMPLIFPEFHFNLSDAMLDFRLGPSCIDIKTKDFDATLLTIKNSQVLTLCRWTFEELILPSISPPYGCFNFYKLRELYWIDSFNKDEYCMDALFSFLKLCPSLEQLFVTIDDRSYSSRRSNACLMQATKCTKLEHIKLIKFMGFTNRKDEISLAKCLINLIKRNIPKINTSDGSCLDVEFMQ</sequence>
<dbReference type="PaxDb" id="3827-XP_004492092.1"/>
<evidence type="ECO:0000259" key="2">
    <source>
        <dbReference type="Pfam" id="PF23622"/>
    </source>
</evidence>
<dbReference type="InterPro" id="IPR055357">
    <property type="entry name" value="LRR_At1g61320_AtMIF1"/>
</dbReference>
<dbReference type="InterPro" id="IPR036047">
    <property type="entry name" value="F-box-like_dom_sf"/>
</dbReference>
<keyword evidence="3" id="KW-1185">Reference proteome</keyword>
<dbReference type="PANTHER" id="PTHR34223:SF83">
    <property type="entry name" value="F-BOX DOMAIN-CONTAINING PROTEIN"/>
    <property type="match status" value="1"/>
</dbReference>
<dbReference type="Gene3D" id="1.20.1280.50">
    <property type="match status" value="1"/>
</dbReference>
<dbReference type="InterPro" id="IPR001810">
    <property type="entry name" value="F-box_dom"/>
</dbReference>
<feature type="domain" description="F-box" evidence="1">
    <location>
        <begin position="11"/>
        <end position="47"/>
    </location>
</feature>
<protein>
    <submittedName>
        <fullName evidence="4">F-box protein At2g39490-like</fullName>
    </submittedName>
</protein>
<dbReference type="SUPFAM" id="SSF81383">
    <property type="entry name" value="F-box domain"/>
    <property type="match status" value="1"/>
</dbReference>
<dbReference type="GeneID" id="101511403"/>
<feature type="domain" description="At1g61320/AtMIF1 LRR" evidence="2">
    <location>
        <begin position="144"/>
        <end position="377"/>
    </location>
</feature>
<dbReference type="Pfam" id="PF00646">
    <property type="entry name" value="F-box"/>
    <property type="match status" value="1"/>
</dbReference>
<name>A0A1S2XNK7_CICAR</name>
<gene>
    <name evidence="4" type="primary">LOC101511403</name>
</gene>
<evidence type="ECO:0000313" key="4">
    <source>
        <dbReference type="RefSeq" id="XP_004492092.1"/>
    </source>
</evidence>
<dbReference type="KEGG" id="cam:101511403"/>
<dbReference type="PANTHER" id="PTHR34223">
    <property type="entry name" value="OS11G0201299 PROTEIN"/>
    <property type="match status" value="1"/>
</dbReference>
<dbReference type="eggNOG" id="ENOG502QTMV">
    <property type="taxonomic scope" value="Eukaryota"/>
</dbReference>
<dbReference type="OrthoDB" id="976179at2759"/>
<reference evidence="3" key="1">
    <citation type="journal article" date="2013" name="Nat. Biotechnol.">
        <title>Draft genome sequence of chickpea (Cicer arietinum) provides a resource for trait improvement.</title>
        <authorList>
            <person name="Varshney R.K."/>
            <person name="Song C."/>
            <person name="Saxena R.K."/>
            <person name="Azam S."/>
            <person name="Yu S."/>
            <person name="Sharpe A.G."/>
            <person name="Cannon S."/>
            <person name="Baek J."/>
            <person name="Rosen B.D."/>
            <person name="Tar'an B."/>
            <person name="Millan T."/>
            <person name="Zhang X."/>
            <person name="Ramsay L.D."/>
            <person name="Iwata A."/>
            <person name="Wang Y."/>
            <person name="Nelson W."/>
            <person name="Farmer A.D."/>
            <person name="Gaur P.M."/>
            <person name="Soderlund C."/>
            <person name="Penmetsa R.V."/>
            <person name="Xu C."/>
            <person name="Bharti A.K."/>
            <person name="He W."/>
            <person name="Winter P."/>
            <person name="Zhao S."/>
            <person name="Hane J.K."/>
            <person name="Carrasquilla-Garcia N."/>
            <person name="Condie J.A."/>
            <person name="Upadhyaya H.D."/>
            <person name="Luo M.C."/>
            <person name="Thudi M."/>
            <person name="Gowda C.L."/>
            <person name="Singh N.P."/>
            <person name="Lichtenzveig J."/>
            <person name="Gali K.K."/>
            <person name="Rubio J."/>
            <person name="Nadarajan N."/>
            <person name="Dolezel J."/>
            <person name="Bansal K.C."/>
            <person name="Xu X."/>
            <person name="Edwards D."/>
            <person name="Zhang G."/>
            <person name="Kahl G."/>
            <person name="Gil J."/>
            <person name="Singh K.B."/>
            <person name="Datta S.K."/>
            <person name="Jackson S.A."/>
            <person name="Wang J."/>
            <person name="Cook D.R."/>
        </authorList>
    </citation>
    <scope>NUCLEOTIDE SEQUENCE [LARGE SCALE GENOMIC DNA]</scope>
    <source>
        <strain evidence="3">cv. CDC Frontier</strain>
    </source>
</reference>
<dbReference type="RefSeq" id="XP_004492092.1">
    <property type="nucleotide sequence ID" value="XM_004492035.3"/>
</dbReference>
<accession>A0A1S2XNK7</accession>
<organism evidence="3 4">
    <name type="scientific">Cicer arietinum</name>
    <name type="common">Chickpea</name>
    <name type="synonym">Garbanzo</name>
    <dbReference type="NCBI Taxonomy" id="3827"/>
    <lineage>
        <taxon>Eukaryota</taxon>
        <taxon>Viridiplantae</taxon>
        <taxon>Streptophyta</taxon>
        <taxon>Embryophyta</taxon>
        <taxon>Tracheophyta</taxon>
        <taxon>Spermatophyta</taxon>
        <taxon>Magnoliopsida</taxon>
        <taxon>eudicotyledons</taxon>
        <taxon>Gunneridae</taxon>
        <taxon>Pentapetalae</taxon>
        <taxon>rosids</taxon>
        <taxon>fabids</taxon>
        <taxon>Fabales</taxon>
        <taxon>Fabaceae</taxon>
        <taxon>Papilionoideae</taxon>
        <taxon>50 kb inversion clade</taxon>
        <taxon>NPAAA clade</taxon>
        <taxon>Hologalegina</taxon>
        <taxon>IRL clade</taxon>
        <taxon>Cicereae</taxon>
        <taxon>Cicer</taxon>
    </lineage>
</organism>
<evidence type="ECO:0000313" key="3">
    <source>
        <dbReference type="Proteomes" id="UP000087171"/>
    </source>
</evidence>
<dbReference type="InterPro" id="IPR053197">
    <property type="entry name" value="F-box_SCFL_complex_component"/>
</dbReference>
<evidence type="ECO:0000259" key="1">
    <source>
        <dbReference type="Pfam" id="PF00646"/>
    </source>
</evidence>
<proteinExistence type="predicted"/>
<dbReference type="AlphaFoldDB" id="A0A1S2XNK7"/>
<reference evidence="4" key="2">
    <citation type="submission" date="2025-08" db="UniProtKB">
        <authorList>
            <consortium name="RefSeq"/>
        </authorList>
    </citation>
    <scope>IDENTIFICATION</scope>
    <source>
        <tissue evidence="4">Etiolated seedlings</tissue>
    </source>
</reference>